<dbReference type="InParanoid" id="G4YNI5"/>
<organism evidence="1 2">
    <name type="scientific">Phytophthora sojae (strain P6497)</name>
    <name type="common">Soybean stem and root rot agent</name>
    <name type="synonym">Phytophthora megasperma f. sp. glycines</name>
    <dbReference type="NCBI Taxonomy" id="1094619"/>
    <lineage>
        <taxon>Eukaryota</taxon>
        <taxon>Sar</taxon>
        <taxon>Stramenopiles</taxon>
        <taxon>Oomycota</taxon>
        <taxon>Peronosporomycetes</taxon>
        <taxon>Peronosporales</taxon>
        <taxon>Peronosporaceae</taxon>
        <taxon>Phytophthora</taxon>
    </lineage>
</organism>
<accession>G4YNI5</accession>
<dbReference type="AlphaFoldDB" id="G4YNI5"/>
<dbReference type="KEGG" id="psoj:PHYSODRAFT_295194"/>
<reference evidence="1 2" key="1">
    <citation type="journal article" date="2006" name="Science">
        <title>Phytophthora genome sequences uncover evolutionary origins and mechanisms of pathogenesis.</title>
        <authorList>
            <person name="Tyler B.M."/>
            <person name="Tripathy S."/>
            <person name="Zhang X."/>
            <person name="Dehal P."/>
            <person name="Jiang R.H."/>
            <person name="Aerts A."/>
            <person name="Arredondo F.D."/>
            <person name="Baxter L."/>
            <person name="Bensasson D."/>
            <person name="Beynon J.L."/>
            <person name="Chapman J."/>
            <person name="Damasceno C.M."/>
            <person name="Dorrance A.E."/>
            <person name="Dou D."/>
            <person name="Dickerman A.W."/>
            <person name="Dubchak I.L."/>
            <person name="Garbelotto M."/>
            <person name="Gijzen M."/>
            <person name="Gordon S.G."/>
            <person name="Govers F."/>
            <person name="Grunwald N.J."/>
            <person name="Huang W."/>
            <person name="Ivors K.L."/>
            <person name="Jones R.W."/>
            <person name="Kamoun S."/>
            <person name="Krampis K."/>
            <person name="Lamour K.H."/>
            <person name="Lee M.K."/>
            <person name="McDonald W.H."/>
            <person name="Medina M."/>
            <person name="Meijer H.J."/>
            <person name="Nordberg E.K."/>
            <person name="Maclean D.J."/>
            <person name="Ospina-Giraldo M.D."/>
            <person name="Morris P.F."/>
            <person name="Phuntumart V."/>
            <person name="Putnam N.H."/>
            <person name="Rash S."/>
            <person name="Rose J.K."/>
            <person name="Sakihama Y."/>
            <person name="Salamov A.A."/>
            <person name="Savidor A."/>
            <person name="Scheuring C.F."/>
            <person name="Smith B.M."/>
            <person name="Sobral B.W."/>
            <person name="Terry A."/>
            <person name="Torto-Alalibo T.A."/>
            <person name="Win J."/>
            <person name="Xu Z."/>
            <person name="Zhang H."/>
            <person name="Grigoriev I.V."/>
            <person name="Rokhsar D.S."/>
            <person name="Boore J.L."/>
        </authorList>
    </citation>
    <scope>NUCLEOTIDE SEQUENCE [LARGE SCALE GENOMIC DNA]</scope>
    <source>
        <strain evidence="1 2">P6497</strain>
    </source>
</reference>
<keyword evidence="2" id="KW-1185">Reference proteome</keyword>
<proteinExistence type="predicted"/>
<dbReference type="GeneID" id="20641214"/>
<gene>
    <name evidence="1" type="ORF">PHYSODRAFT_295194</name>
</gene>
<protein>
    <submittedName>
        <fullName evidence="1">Uncharacterized protein</fullName>
    </submittedName>
</protein>
<dbReference type="EMBL" id="JH159151">
    <property type="protein sequence ID" value="EGZ30384.1"/>
    <property type="molecule type" value="Genomic_DNA"/>
</dbReference>
<sequence>MHCLRGLRAIRDLHLAREQCHRATGFRLNSTVGLGQIRASRRLARWSQNRIPVKTGTHLNAAREEPPANRIEKVIGGAENRWQASSVRLARARLNNSAGSLDRKPWTPQNSSRTRAEVFGSVGATNARRAIASRSQAPRVSRTAALCRSRSGGTSTSAKIALSSPRSVDQAVCACCTTRSSQPKQLQVAAKALAA</sequence>
<evidence type="ECO:0000313" key="2">
    <source>
        <dbReference type="Proteomes" id="UP000002640"/>
    </source>
</evidence>
<dbReference type="RefSeq" id="XP_009517659.1">
    <property type="nucleotide sequence ID" value="XM_009519364.1"/>
</dbReference>
<evidence type="ECO:0000313" key="1">
    <source>
        <dbReference type="EMBL" id="EGZ30384.1"/>
    </source>
</evidence>
<dbReference type="Proteomes" id="UP000002640">
    <property type="component" value="Unassembled WGS sequence"/>
</dbReference>
<name>G4YNI5_PHYSP</name>